<accession>A0AAN8WXW4</accession>
<name>A0AAN8WXW4_HALRR</name>
<gene>
    <name evidence="2" type="ORF">SK128_017633</name>
</gene>
<evidence type="ECO:0000313" key="2">
    <source>
        <dbReference type="EMBL" id="KAK7074401.1"/>
    </source>
</evidence>
<evidence type="ECO:0000313" key="3">
    <source>
        <dbReference type="Proteomes" id="UP001381693"/>
    </source>
</evidence>
<reference evidence="2 3" key="1">
    <citation type="submission" date="2023-11" db="EMBL/GenBank/DDBJ databases">
        <title>Halocaridina rubra genome assembly.</title>
        <authorList>
            <person name="Smith C."/>
        </authorList>
    </citation>
    <scope>NUCLEOTIDE SEQUENCE [LARGE SCALE GENOMIC DNA]</scope>
    <source>
        <strain evidence="2">EP-1</strain>
        <tissue evidence="2">Whole</tissue>
    </source>
</reference>
<comment type="caution">
    <text evidence="2">The sequence shown here is derived from an EMBL/GenBank/DDBJ whole genome shotgun (WGS) entry which is preliminary data.</text>
</comment>
<feature type="coiled-coil region" evidence="1">
    <location>
        <begin position="14"/>
        <end position="85"/>
    </location>
</feature>
<protein>
    <submittedName>
        <fullName evidence="2">Uncharacterized protein</fullName>
    </submittedName>
</protein>
<dbReference type="Proteomes" id="UP001381693">
    <property type="component" value="Unassembled WGS sequence"/>
</dbReference>
<dbReference type="EMBL" id="JAXCGZ010011616">
    <property type="protein sequence ID" value="KAK7074401.1"/>
    <property type="molecule type" value="Genomic_DNA"/>
</dbReference>
<evidence type="ECO:0000256" key="1">
    <source>
        <dbReference type="SAM" id="Coils"/>
    </source>
</evidence>
<dbReference type="Pfam" id="PF25764">
    <property type="entry name" value="KIF21A_4th"/>
    <property type="match status" value="1"/>
</dbReference>
<keyword evidence="3" id="KW-1185">Reference proteome</keyword>
<organism evidence="2 3">
    <name type="scientific">Halocaridina rubra</name>
    <name type="common">Hawaiian red shrimp</name>
    <dbReference type="NCBI Taxonomy" id="373956"/>
    <lineage>
        <taxon>Eukaryota</taxon>
        <taxon>Metazoa</taxon>
        <taxon>Ecdysozoa</taxon>
        <taxon>Arthropoda</taxon>
        <taxon>Crustacea</taxon>
        <taxon>Multicrustacea</taxon>
        <taxon>Malacostraca</taxon>
        <taxon>Eumalacostraca</taxon>
        <taxon>Eucarida</taxon>
        <taxon>Decapoda</taxon>
        <taxon>Pleocyemata</taxon>
        <taxon>Caridea</taxon>
        <taxon>Atyoidea</taxon>
        <taxon>Atyidae</taxon>
        <taxon>Halocaridina</taxon>
    </lineage>
</organism>
<sequence>MHKFVDMKVQYEKNKNLECHIEILSKENDELLQQLRAAAVSSTSNEIAEQRRKRVQELESQMAALKKEQIEQAKLLRIKEQSEQKISSLTLKFRLHFSRNKTGANSTRLSKWRDFISNSRTFRGKRWKKQWPLIKD</sequence>
<dbReference type="AlphaFoldDB" id="A0AAN8WXW4"/>
<proteinExistence type="predicted"/>
<keyword evidence="1" id="KW-0175">Coiled coil</keyword>